<evidence type="ECO:0000313" key="1">
    <source>
        <dbReference type="EMBL" id="MDZ7464084.1"/>
    </source>
</evidence>
<organism evidence="1 2">
    <name type="scientific">Raoultella planticola</name>
    <name type="common">Klebsiella planticola</name>
    <dbReference type="NCBI Taxonomy" id="575"/>
    <lineage>
        <taxon>Bacteria</taxon>
        <taxon>Pseudomonadati</taxon>
        <taxon>Pseudomonadota</taxon>
        <taxon>Gammaproteobacteria</taxon>
        <taxon>Enterobacterales</taxon>
        <taxon>Enterobacteriaceae</taxon>
        <taxon>Klebsiella/Raoultella group</taxon>
        <taxon>Raoultella</taxon>
    </lineage>
</organism>
<dbReference type="RefSeq" id="WP_278070952.1">
    <property type="nucleotide sequence ID" value="NZ_ABZSJN020000018.1"/>
</dbReference>
<reference evidence="1 2" key="1">
    <citation type="submission" date="2023-12" db="EMBL/GenBank/DDBJ databases">
        <title>N/s.</title>
        <authorList>
            <person name="Dale J."/>
        </authorList>
    </citation>
    <scope>NUCLEOTIDE SEQUENCE [LARGE SCALE GENOMIC DNA]</scope>
    <source>
        <strain evidence="1 2">2023EL-01226</strain>
    </source>
</reference>
<accession>A0ABU5LVV7</accession>
<protein>
    <submittedName>
        <fullName evidence="1">Uncharacterized protein</fullName>
    </submittedName>
</protein>
<dbReference type="EMBL" id="JAXUDK010000001">
    <property type="protein sequence ID" value="MDZ7464084.1"/>
    <property type="molecule type" value="Genomic_DNA"/>
</dbReference>
<keyword evidence="2" id="KW-1185">Reference proteome</keyword>
<proteinExistence type="predicted"/>
<comment type="caution">
    <text evidence="1">The sequence shown here is derived from an EMBL/GenBank/DDBJ whole genome shotgun (WGS) entry which is preliminary data.</text>
</comment>
<gene>
    <name evidence="1" type="ORF">U5E74_00160</name>
</gene>
<name>A0ABU5LVV7_RAOPL</name>
<evidence type="ECO:0000313" key="2">
    <source>
        <dbReference type="Proteomes" id="UP001293169"/>
    </source>
</evidence>
<sequence>MPTAGKGIRAAVGQGDAVGGKNVAAYGLAADDEVVRASILFVP</sequence>
<dbReference type="Proteomes" id="UP001293169">
    <property type="component" value="Unassembled WGS sequence"/>
</dbReference>